<name>A0A4P9YZT0_9FUNG</name>
<gene>
    <name evidence="2" type="ORF">SYNPS1DRAFT_23031</name>
</gene>
<evidence type="ECO:0000256" key="1">
    <source>
        <dbReference type="SAM" id="MobiDB-lite"/>
    </source>
</evidence>
<protein>
    <submittedName>
        <fullName evidence="2">Uncharacterized protein</fullName>
    </submittedName>
</protein>
<dbReference type="Proteomes" id="UP000278143">
    <property type="component" value="Unassembled WGS sequence"/>
</dbReference>
<dbReference type="AlphaFoldDB" id="A0A4P9YZT0"/>
<feature type="region of interest" description="Disordered" evidence="1">
    <location>
        <begin position="336"/>
        <end position="369"/>
    </location>
</feature>
<proteinExistence type="predicted"/>
<feature type="region of interest" description="Disordered" evidence="1">
    <location>
        <begin position="144"/>
        <end position="167"/>
    </location>
</feature>
<feature type="region of interest" description="Disordered" evidence="1">
    <location>
        <begin position="407"/>
        <end position="438"/>
    </location>
</feature>
<reference evidence="3" key="1">
    <citation type="journal article" date="2018" name="Nat. Microbiol.">
        <title>Leveraging single-cell genomics to expand the fungal tree of life.</title>
        <authorList>
            <person name="Ahrendt S.R."/>
            <person name="Quandt C.A."/>
            <person name="Ciobanu D."/>
            <person name="Clum A."/>
            <person name="Salamov A."/>
            <person name="Andreopoulos B."/>
            <person name="Cheng J.F."/>
            <person name="Woyke T."/>
            <person name="Pelin A."/>
            <person name="Henrissat B."/>
            <person name="Reynolds N.K."/>
            <person name="Benny G.L."/>
            <person name="Smith M.E."/>
            <person name="James T.Y."/>
            <person name="Grigoriev I.V."/>
        </authorList>
    </citation>
    <scope>NUCLEOTIDE SEQUENCE [LARGE SCALE GENOMIC DNA]</scope>
    <source>
        <strain evidence="3">Benny S71-1</strain>
    </source>
</reference>
<organism evidence="2 3">
    <name type="scientific">Syncephalis pseudoplumigaleata</name>
    <dbReference type="NCBI Taxonomy" id="1712513"/>
    <lineage>
        <taxon>Eukaryota</taxon>
        <taxon>Fungi</taxon>
        <taxon>Fungi incertae sedis</taxon>
        <taxon>Zoopagomycota</taxon>
        <taxon>Zoopagomycotina</taxon>
        <taxon>Zoopagomycetes</taxon>
        <taxon>Zoopagales</taxon>
        <taxon>Piptocephalidaceae</taxon>
        <taxon>Syncephalis</taxon>
    </lineage>
</organism>
<evidence type="ECO:0000313" key="2">
    <source>
        <dbReference type="EMBL" id="RKP24931.1"/>
    </source>
</evidence>
<accession>A0A4P9YZT0</accession>
<evidence type="ECO:0000313" key="3">
    <source>
        <dbReference type="Proteomes" id="UP000278143"/>
    </source>
</evidence>
<sequence>MACTGTYDSLKRVVLEMILASITNEATPFDFARLVRLAQVFVIADNGRTVGLTSVVVRTILDKVLTEELPPMATSQGFDVLTDLASWSKQHGCVDIDMPMVHSAYETVLRWVSTSRHLAEDSNVCRTVLQTFEQAIRTVTQQMHRAERPASSSAATPAHQDHSSSWRMRRDIRRLARNRAMSMAGPGAGQHATTTATASNIATSIISNYPSLAATMDLSSDVSFIQWELKIHLNRYMDLVRRSRDVSESSADHVDDLGPLRRLLERKGPAGGHGGKLSFTDHGIRFIMVDHRIVVGFIDTGKEEEDHLTLVFRDLMGKHVSQATMRMATSEFLEQHRSAEMPPPVDDADRAQRRPRPAPPAPPTPSRMARVEAVNEQYIPAFDQMFNEGTESARAAELVDQLMRDQSELERRHPLPSSTRVTEKSTIAAPTPKSMSGHPTQLFRQYCAQMGYLRKESRGDVAVLPLSHKLLDTLNEFDQIPT</sequence>
<dbReference type="EMBL" id="KZ989966">
    <property type="protein sequence ID" value="RKP24931.1"/>
    <property type="molecule type" value="Genomic_DNA"/>
</dbReference>
<dbReference type="OrthoDB" id="1749473at2759"/>
<keyword evidence="3" id="KW-1185">Reference proteome</keyword>